<keyword evidence="3" id="KW-1185">Reference proteome</keyword>
<reference evidence="2" key="2">
    <citation type="submission" date="2020-09" db="EMBL/GenBank/DDBJ databases">
        <authorList>
            <person name="Sun Q."/>
            <person name="Zhou Y."/>
        </authorList>
    </citation>
    <scope>NUCLEOTIDE SEQUENCE</scope>
    <source>
        <strain evidence="2">CGMCC 4.3508</strain>
    </source>
</reference>
<gene>
    <name evidence="2" type="ORF">GCM10011588_33650</name>
</gene>
<dbReference type="AlphaFoldDB" id="A0A917VUM9"/>
<evidence type="ECO:0000313" key="2">
    <source>
        <dbReference type="EMBL" id="GGL16225.1"/>
    </source>
</evidence>
<dbReference type="InterPro" id="IPR011009">
    <property type="entry name" value="Kinase-like_dom_sf"/>
</dbReference>
<dbReference type="InterPro" id="IPR002575">
    <property type="entry name" value="Aminoglycoside_PTrfase"/>
</dbReference>
<protein>
    <recommendedName>
        <fullName evidence="1">Aminoglycoside phosphotransferase domain-containing protein</fullName>
    </recommendedName>
</protein>
<feature type="domain" description="Aminoglycoside phosphotransferase" evidence="1">
    <location>
        <begin position="4"/>
        <end position="129"/>
    </location>
</feature>
<dbReference type="Proteomes" id="UP000638263">
    <property type="component" value="Unassembled WGS sequence"/>
</dbReference>
<accession>A0A917VUM9</accession>
<name>A0A917VUM9_9NOCA</name>
<evidence type="ECO:0000313" key="3">
    <source>
        <dbReference type="Proteomes" id="UP000638263"/>
    </source>
</evidence>
<organism evidence="2 3">
    <name type="scientific">Nocardia jinanensis</name>
    <dbReference type="NCBI Taxonomy" id="382504"/>
    <lineage>
        <taxon>Bacteria</taxon>
        <taxon>Bacillati</taxon>
        <taxon>Actinomycetota</taxon>
        <taxon>Actinomycetes</taxon>
        <taxon>Mycobacteriales</taxon>
        <taxon>Nocardiaceae</taxon>
        <taxon>Nocardia</taxon>
    </lineage>
</organism>
<dbReference type="Pfam" id="PF01636">
    <property type="entry name" value="APH"/>
    <property type="match status" value="1"/>
</dbReference>
<dbReference type="SUPFAM" id="SSF56112">
    <property type="entry name" value="Protein kinase-like (PK-like)"/>
    <property type="match status" value="1"/>
</dbReference>
<dbReference type="Gene3D" id="3.90.1200.10">
    <property type="match status" value="1"/>
</dbReference>
<comment type="caution">
    <text evidence="2">The sequence shown here is derived from an EMBL/GenBank/DDBJ whole genome shotgun (WGS) entry which is preliminary data.</text>
</comment>
<proteinExistence type="predicted"/>
<dbReference type="EMBL" id="BMMH01000006">
    <property type="protein sequence ID" value="GGL16225.1"/>
    <property type="molecule type" value="Genomic_DNA"/>
</dbReference>
<sequence length="142" mass="15581">MLGAAAAIGLPVPAVITHESRRSRGFFVMEKVSGMIPLPGTVSRLIPDPARREDLGRQVARAMARLHGADPDSLGLTCLGVVPDAARTGAVENATWTRRYHEVADIRIPVLDLALAWLEHRPDRLGRRTSRRRLCAHRKLGP</sequence>
<reference evidence="2" key="1">
    <citation type="journal article" date="2014" name="Int. J. Syst. Evol. Microbiol.">
        <title>Complete genome sequence of Corynebacterium casei LMG S-19264T (=DSM 44701T), isolated from a smear-ripened cheese.</title>
        <authorList>
            <consortium name="US DOE Joint Genome Institute (JGI-PGF)"/>
            <person name="Walter F."/>
            <person name="Albersmeier A."/>
            <person name="Kalinowski J."/>
            <person name="Ruckert C."/>
        </authorList>
    </citation>
    <scope>NUCLEOTIDE SEQUENCE</scope>
    <source>
        <strain evidence="2">CGMCC 4.3508</strain>
    </source>
</reference>
<evidence type="ECO:0000259" key="1">
    <source>
        <dbReference type="Pfam" id="PF01636"/>
    </source>
</evidence>